<evidence type="ECO:0008006" key="2">
    <source>
        <dbReference type="Google" id="ProtNLM"/>
    </source>
</evidence>
<evidence type="ECO:0000313" key="1">
    <source>
        <dbReference type="EMBL" id="CEK48029.1"/>
    </source>
</evidence>
<sequence>SECSVMCGTGTRTRQVKCETTSLNNQSYQLSSPLCPGLKPKVLRQCHTPDCSEDGTSKLSYILSENY</sequence>
<reference evidence="1" key="1">
    <citation type="submission" date="2014-12" db="EMBL/GenBank/DDBJ databases">
        <title>Insight into the proteome of Arion vulgaris.</title>
        <authorList>
            <person name="Aradska J."/>
            <person name="Bulat T."/>
            <person name="Smidak R."/>
            <person name="Sarate P."/>
            <person name="Gangsoo J."/>
            <person name="Sialana F."/>
            <person name="Bilban M."/>
            <person name="Lubec G."/>
        </authorList>
    </citation>
    <scope>NUCLEOTIDE SEQUENCE</scope>
    <source>
        <tissue evidence="1">Skin</tissue>
    </source>
</reference>
<feature type="non-terminal residue" evidence="1">
    <location>
        <position position="1"/>
    </location>
</feature>
<dbReference type="AlphaFoldDB" id="A0A0B6XVV1"/>
<accession>A0A0B6XVV1</accession>
<dbReference type="InterPro" id="IPR000884">
    <property type="entry name" value="TSP1_rpt"/>
</dbReference>
<dbReference type="InterPro" id="IPR036383">
    <property type="entry name" value="TSP1_rpt_sf"/>
</dbReference>
<organism evidence="1">
    <name type="scientific">Arion vulgaris</name>
    <dbReference type="NCBI Taxonomy" id="1028688"/>
    <lineage>
        <taxon>Eukaryota</taxon>
        <taxon>Metazoa</taxon>
        <taxon>Spiralia</taxon>
        <taxon>Lophotrochozoa</taxon>
        <taxon>Mollusca</taxon>
        <taxon>Gastropoda</taxon>
        <taxon>Heterobranchia</taxon>
        <taxon>Euthyneura</taxon>
        <taxon>Panpulmonata</taxon>
        <taxon>Eupulmonata</taxon>
        <taxon>Stylommatophora</taxon>
        <taxon>Helicina</taxon>
        <taxon>Arionoidea</taxon>
        <taxon>Arionidae</taxon>
        <taxon>Arion</taxon>
    </lineage>
</organism>
<proteinExistence type="predicted"/>
<protein>
    <recommendedName>
        <fullName evidence="2">ADAMTS cysteine-rich domain-containing protein</fullName>
    </recommendedName>
</protein>
<dbReference type="PROSITE" id="PS50092">
    <property type="entry name" value="TSP1"/>
    <property type="match status" value="1"/>
</dbReference>
<dbReference type="Pfam" id="PF19030">
    <property type="entry name" value="TSP1_ADAMTS"/>
    <property type="match status" value="1"/>
</dbReference>
<gene>
    <name evidence="1" type="primary">ORF2936</name>
</gene>
<dbReference type="EMBL" id="HACG01001164">
    <property type="protein sequence ID" value="CEK48029.1"/>
    <property type="molecule type" value="Transcribed_RNA"/>
</dbReference>
<name>A0A0B6XVV1_9EUPU</name>
<feature type="non-terminal residue" evidence="1">
    <location>
        <position position="67"/>
    </location>
</feature>
<dbReference type="SUPFAM" id="SSF82895">
    <property type="entry name" value="TSP-1 type 1 repeat"/>
    <property type="match status" value="1"/>
</dbReference>
<dbReference type="Gene3D" id="2.20.100.10">
    <property type="entry name" value="Thrombospondin type-1 (TSP1) repeat"/>
    <property type="match status" value="1"/>
</dbReference>